<comment type="caution">
    <text evidence="7">The sequence shown here is derived from an EMBL/GenBank/DDBJ whole genome shotgun (WGS) entry which is preliminary data.</text>
</comment>
<feature type="transmembrane region" description="Helical" evidence="6">
    <location>
        <begin position="90"/>
        <end position="109"/>
    </location>
</feature>
<keyword evidence="4 6" id="KW-1133">Transmembrane helix</keyword>
<gene>
    <name evidence="7" type="ORF">CODIS_01480</name>
</gene>
<feature type="transmembrane region" description="Helical" evidence="6">
    <location>
        <begin position="185"/>
        <end position="209"/>
    </location>
</feature>
<keyword evidence="3 6" id="KW-0812">Transmembrane</keyword>
<name>A0A7Z0VQ86_9GAMM</name>
<evidence type="ECO:0000256" key="5">
    <source>
        <dbReference type="ARBA" id="ARBA00023136"/>
    </source>
</evidence>
<dbReference type="InterPro" id="IPR002781">
    <property type="entry name" value="TM_pro_TauE-like"/>
</dbReference>
<dbReference type="Proteomes" id="UP000094769">
    <property type="component" value="Unassembled WGS sequence"/>
</dbReference>
<dbReference type="Pfam" id="PF01925">
    <property type="entry name" value="TauE"/>
    <property type="match status" value="1"/>
</dbReference>
<comment type="subcellular location">
    <subcellularLocation>
        <location evidence="6">Cell membrane</location>
        <topology evidence="6">Multi-pass membrane protein</topology>
    </subcellularLocation>
    <subcellularLocation>
        <location evidence="1">Membrane</location>
        <topology evidence="1">Multi-pass membrane protein</topology>
    </subcellularLocation>
</comment>
<evidence type="ECO:0000313" key="8">
    <source>
        <dbReference type="Proteomes" id="UP000094769"/>
    </source>
</evidence>
<proteinExistence type="inferred from homology"/>
<feature type="transmembrane region" description="Helical" evidence="6">
    <location>
        <begin position="221"/>
        <end position="246"/>
    </location>
</feature>
<evidence type="ECO:0000256" key="6">
    <source>
        <dbReference type="RuleBase" id="RU363041"/>
    </source>
</evidence>
<reference evidence="7 8" key="1">
    <citation type="submission" date="2016-06" db="EMBL/GenBank/DDBJ databases">
        <title>Genome sequence of endosymbiont of Candidatus Endolucinida thiodiazotropha.</title>
        <authorList>
            <person name="Poehlein A."/>
            <person name="Koenig S."/>
            <person name="Heiden S.E."/>
            <person name="Thuermer A."/>
            <person name="Voget S."/>
            <person name="Daniel R."/>
            <person name="Markert S."/>
            <person name="Gros O."/>
            <person name="Schweder T."/>
        </authorList>
    </citation>
    <scope>NUCLEOTIDE SEQUENCE [LARGE SCALE GENOMIC DNA]</scope>
    <source>
        <strain evidence="7 8">COS</strain>
    </source>
</reference>
<feature type="transmembrane region" description="Helical" evidence="6">
    <location>
        <begin position="115"/>
        <end position="132"/>
    </location>
</feature>
<dbReference type="PANTHER" id="PTHR43483">
    <property type="entry name" value="MEMBRANE TRANSPORTER PROTEIN HI_0806-RELATED"/>
    <property type="match status" value="1"/>
</dbReference>
<evidence type="ECO:0000313" key="7">
    <source>
        <dbReference type="EMBL" id="ODJ89588.1"/>
    </source>
</evidence>
<dbReference type="EMBL" id="MARB01000001">
    <property type="protein sequence ID" value="ODJ89588.1"/>
    <property type="molecule type" value="Genomic_DNA"/>
</dbReference>
<feature type="transmembrane region" description="Helical" evidence="6">
    <location>
        <begin position="12"/>
        <end position="44"/>
    </location>
</feature>
<evidence type="ECO:0000256" key="2">
    <source>
        <dbReference type="ARBA" id="ARBA00009142"/>
    </source>
</evidence>
<protein>
    <recommendedName>
        <fullName evidence="6">Probable membrane transporter protein</fullName>
    </recommendedName>
</protein>
<evidence type="ECO:0000256" key="1">
    <source>
        <dbReference type="ARBA" id="ARBA00004141"/>
    </source>
</evidence>
<dbReference type="AlphaFoldDB" id="A0A7Z0VQ86"/>
<organism evidence="7 8">
    <name type="scientific">Candidatus Thiodiazotropha endolucinida</name>
    <dbReference type="NCBI Taxonomy" id="1655433"/>
    <lineage>
        <taxon>Bacteria</taxon>
        <taxon>Pseudomonadati</taxon>
        <taxon>Pseudomonadota</taxon>
        <taxon>Gammaproteobacteria</taxon>
        <taxon>Chromatiales</taxon>
        <taxon>Sedimenticolaceae</taxon>
        <taxon>Candidatus Thiodiazotropha</taxon>
    </lineage>
</organism>
<dbReference type="PANTHER" id="PTHR43483:SF3">
    <property type="entry name" value="MEMBRANE TRANSPORTER PROTEIN HI_0806-RELATED"/>
    <property type="match status" value="1"/>
</dbReference>
<feature type="transmembrane region" description="Helical" evidence="6">
    <location>
        <begin position="144"/>
        <end position="165"/>
    </location>
</feature>
<dbReference type="OrthoDB" id="457670at2"/>
<dbReference type="RefSeq" id="WP_069120414.1">
    <property type="nucleotide sequence ID" value="NZ_MARB01000001.1"/>
</dbReference>
<evidence type="ECO:0000256" key="3">
    <source>
        <dbReference type="ARBA" id="ARBA00022692"/>
    </source>
</evidence>
<accession>A0A7Z0VQ86</accession>
<keyword evidence="8" id="KW-1185">Reference proteome</keyword>
<comment type="similarity">
    <text evidence="2 6">Belongs to the 4-toluene sulfonate uptake permease (TSUP) (TC 2.A.102) family.</text>
</comment>
<evidence type="ECO:0000256" key="4">
    <source>
        <dbReference type="ARBA" id="ARBA00022989"/>
    </source>
</evidence>
<keyword evidence="5 6" id="KW-0472">Membrane</keyword>
<feature type="transmembrane region" description="Helical" evidence="6">
    <location>
        <begin position="56"/>
        <end position="78"/>
    </location>
</feature>
<dbReference type="GO" id="GO:0005886">
    <property type="term" value="C:plasma membrane"/>
    <property type="evidence" value="ECO:0007669"/>
    <property type="project" value="UniProtKB-SubCell"/>
</dbReference>
<keyword evidence="6" id="KW-1003">Cell membrane</keyword>
<feature type="transmembrane region" description="Helical" evidence="6">
    <location>
        <begin position="252"/>
        <end position="270"/>
    </location>
</feature>
<sequence>MNALIFSIGLESLLLFLLLGSLVGLVAGLFGIGGGLVIVPALIWGLPLLDVAPQHVTHIAVGTSLVTIVVTSLSSTYAHHKRRGVNWRDFWILAPGLLIGAWLGSVVASLLNGDVLRTVFGIFAVFVGLRMIRTGKARSKTRQVPPLSMVSVATLIGGISAIVGIGGGSMTVPFLHATGVEMKRAVATSSACGLPIALSGAASFIVVGWGLEGLPLYSSGYIYWPVALIIIVTSTLFAPAGAALAHRLPERRLKSVFALFLILVGVKLLFG</sequence>